<evidence type="ECO:0000313" key="3">
    <source>
        <dbReference type="Proteomes" id="UP000601223"/>
    </source>
</evidence>
<feature type="chain" id="PRO_5039062433" description="Peptidase inhibitor family I36 protein" evidence="1">
    <location>
        <begin position="28"/>
        <end position="148"/>
    </location>
</feature>
<feature type="signal peptide" evidence="1">
    <location>
        <begin position="1"/>
        <end position="27"/>
    </location>
</feature>
<dbReference type="EMBL" id="BONF01000028">
    <property type="protein sequence ID" value="GIF83357.1"/>
    <property type="molecule type" value="Genomic_DNA"/>
</dbReference>
<protein>
    <recommendedName>
        <fullName evidence="4">Peptidase inhibitor family I36 protein</fullName>
    </recommendedName>
</protein>
<proteinExistence type="predicted"/>
<keyword evidence="3" id="KW-1185">Reference proteome</keyword>
<keyword evidence="1" id="KW-0732">Signal</keyword>
<name>A0A8J3JEA6_9ACTN</name>
<evidence type="ECO:0000313" key="2">
    <source>
        <dbReference type="EMBL" id="GIF83357.1"/>
    </source>
</evidence>
<evidence type="ECO:0008006" key="4">
    <source>
        <dbReference type="Google" id="ProtNLM"/>
    </source>
</evidence>
<gene>
    <name evidence="2" type="ORF">Cba03nite_47060</name>
</gene>
<dbReference type="Proteomes" id="UP000601223">
    <property type="component" value="Unassembled WGS sequence"/>
</dbReference>
<accession>A0A8J3JEA6</accession>
<organism evidence="2 3">
    <name type="scientific">Catellatospora bangladeshensis</name>
    <dbReference type="NCBI Taxonomy" id="310355"/>
    <lineage>
        <taxon>Bacteria</taxon>
        <taxon>Bacillati</taxon>
        <taxon>Actinomycetota</taxon>
        <taxon>Actinomycetes</taxon>
        <taxon>Micromonosporales</taxon>
        <taxon>Micromonosporaceae</taxon>
        <taxon>Catellatospora</taxon>
    </lineage>
</organism>
<dbReference type="RefSeq" id="WP_203750040.1">
    <property type="nucleotide sequence ID" value="NZ_BONF01000028.1"/>
</dbReference>
<dbReference type="AlphaFoldDB" id="A0A8J3JEA6"/>
<reference evidence="2 3" key="1">
    <citation type="submission" date="2021-01" db="EMBL/GenBank/DDBJ databases">
        <title>Whole genome shotgun sequence of Catellatospora bangladeshensis NBRC 107357.</title>
        <authorList>
            <person name="Komaki H."/>
            <person name="Tamura T."/>
        </authorList>
    </citation>
    <scope>NUCLEOTIDE SEQUENCE [LARGE SCALE GENOMIC DNA]</scope>
    <source>
        <strain evidence="2 3">NBRC 107357</strain>
    </source>
</reference>
<evidence type="ECO:0000256" key="1">
    <source>
        <dbReference type="SAM" id="SignalP"/>
    </source>
</evidence>
<sequence>MSRGNISRGIAAVLSGMILLLTGPATAAHATTAQTTAALAAWDCPVGDLCVWSGYDGTGSRCNWANADNDWMNAPVTCSWSGYNKVKSIYNRGQSTSFLGVMLYENINYNSNDIWGCIAQGKKMSFISGISDGVYLASHRWTNSFPYC</sequence>
<comment type="caution">
    <text evidence="2">The sequence shown here is derived from an EMBL/GenBank/DDBJ whole genome shotgun (WGS) entry which is preliminary data.</text>
</comment>
<dbReference type="Pfam" id="PF03995">
    <property type="entry name" value="Inhibitor_I36"/>
    <property type="match status" value="1"/>
</dbReference>